<dbReference type="GO" id="GO:0043224">
    <property type="term" value="C:nuclear SCF ubiquitin ligase complex"/>
    <property type="evidence" value="ECO:0007669"/>
    <property type="project" value="TreeGrafter"/>
</dbReference>
<feature type="compositionally biased region" description="Acidic residues" evidence="4">
    <location>
        <begin position="367"/>
        <end position="383"/>
    </location>
</feature>
<dbReference type="InterPro" id="IPR020472">
    <property type="entry name" value="WD40_PAC1"/>
</dbReference>
<dbReference type="InterPro" id="IPR015943">
    <property type="entry name" value="WD40/YVTN_repeat-like_dom_sf"/>
</dbReference>
<feature type="region of interest" description="Disordered" evidence="4">
    <location>
        <begin position="1"/>
        <end position="35"/>
    </location>
</feature>
<dbReference type="InterPro" id="IPR019775">
    <property type="entry name" value="WD40_repeat_CS"/>
</dbReference>
<evidence type="ECO:0000256" key="3">
    <source>
        <dbReference type="PROSITE-ProRule" id="PRU00221"/>
    </source>
</evidence>
<dbReference type="PANTHER" id="PTHR22847">
    <property type="entry name" value="WD40 REPEAT PROTEIN"/>
    <property type="match status" value="1"/>
</dbReference>
<dbReference type="Proteomes" id="UP000030651">
    <property type="component" value="Unassembled WGS sequence"/>
</dbReference>
<sequence>MQKGLSADHFFETDASAQRRERQAAKSANKNGNPISLKSKPLAAILDLGSPSSLLVAESSGTVRRVNTETQDTKQVYRGPTAPVTCVALGGPGNQTLFAGSWDKDIWSWDVSSKAPGRKYSGHSDFVKAVVCTKLGGKDILISGGADKKIIVWDVATGSRLHVLQDQVVSMMAVQHLAVDPVSSGPDEVILVSSGSDPHIRRWRIRVDSAEQIIETLPNESEARYAILEHETTVYRLFFDQQGDEVDLWTASGDGTAKCLSRARNYAVEDTIEHGDHVRTIIATEHWIVTGGRDEDIKVWDRASGKLYCTLDGHYDEVTDLIVLGGQTTSAAQIASVSLDGTIRTWSLEKKELDKINQEKLDKANGVEEENPAEEEKEGLMTAEEEAELAALLDDDDE</sequence>
<name>W3X346_PESFW</name>
<evidence type="ECO:0000256" key="1">
    <source>
        <dbReference type="ARBA" id="ARBA00022574"/>
    </source>
</evidence>
<feature type="repeat" description="WD" evidence="3">
    <location>
        <begin position="271"/>
        <end position="310"/>
    </location>
</feature>
<keyword evidence="1 3" id="KW-0853">WD repeat</keyword>
<organism evidence="5 6">
    <name type="scientific">Pestalotiopsis fici (strain W106-1 / CGMCC3.15140)</name>
    <dbReference type="NCBI Taxonomy" id="1229662"/>
    <lineage>
        <taxon>Eukaryota</taxon>
        <taxon>Fungi</taxon>
        <taxon>Dikarya</taxon>
        <taxon>Ascomycota</taxon>
        <taxon>Pezizomycotina</taxon>
        <taxon>Sordariomycetes</taxon>
        <taxon>Xylariomycetidae</taxon>
        <taxon>Amphisphaeriales</taxon>
        <taxon>Sporocadaceae</taxon>
        <taxon>Pestalotiopsis</taxon>
    </lineage>
</organism>
<dbReference type="OrthoDB" id="6262491at2759"/>
<feature type="repeat" description="WD" evidence="3">
    <location>
        <begin position="120"/>
        <end position="163"/>
    </location>
</feature>
<dbReference type="STRING" id="1229662.W3X346"/>
<dbReference type="eggNOG" id="KOG0272">
    <property type="taxonomic scope" value="Eukaryota"/>
</dbReference>
<dbReference type="InParanoid" id="W3X346"/>
<accession>W3X346</accession>
<protein>
    <submittedName>
        <fullName evidence="5">Uncharacterized protein</fullName>
    </submittedName>
</protein>
<keyword evidence="6" id="KW-1185">Reference proteome</keyword>
<keyword evidence="2" id="KW-0677">Repeat</keyword>
<dbReference type="InterPro" id="IPR036322">
    <property type="entry name" value="WD40_repeat_dom_sf"/>
</dbReference>
<dbReference type="Pfam" id="PF00400">
    <property type="entry name" value="WD40"/>
    <property type="match status" value="4"/>
</dbReference>
<dbReference type="InterPro" id="IPR001680">
    <property type="entry name" value="WD40_rpt"/>
</dbReference>
<reference evidence="6" key="1">
    <citation type="journal article" date="2015" name="BMC Genomics">
        <title>Genomic and transcriptomic analysis of the endophytic fungus Pestalotiopsis fici reveals its lifestyle and high potential for synthesis of natural products.</title>
        <authorList>
            <person name="Wang X."/>
            <person name="Zhang X."/>
            <person name="Liu L."/>
            <person name="Xiang M."/>
            <person name="Wang W."/>
            <person name="Sun X."/>
            <person name="Che Y."/>
            <person name="Guo L."/>
            <person name="Liu G."/>
            <person name="Guo L."/>
            <person name="Wang C."/>
            <person name="Yin W.B."/>
            <person name="Stadler M."/>
            <person name="Zhang X."/>
            <person name="Liu X."/>
        </authorList>
    </citation>
    <scope>NUCLEOTIDE SEQUENCE [LARGE SCALE GENOMIC DNA]</scope>
    <source>
        <strain evidence="6">W106-1 / CGMCC3.15140</strain>
    </source>
</reference>
<feature type="compositionally biased region" description="Basic and acidic residues" evidence="4">
    <location>
        <begin position="9"/>
        <end position="24"/>
    </location>
</feature>
<proteinExistence type="predicted"/>
<dbReference type="PROSITE" id="PS00678">
    <property type="entry name" value="WD_REPEATS_1"/>
    <property type="match status" value="1"/>
</dbReference>
<dbReference type="HOGENOM" id="CLU_000288_57_4_1"/>
<feature type="region of interest" description="Disordered" evidence="4">
    <location>
        <begin position="358"/>
        <end position="383"/>
    </location>
</feature>
<dbReference type="Gene3D" id="2.130.10.10">
    <property type="entry name" value="YVTN repeat-like/Quinoprotein amine dehydrogenase"/>
    <property type="match status" value="2"/>
</dbReference>
<dbReference type="RefSeq" id="XP_007836196.1">
    <property type="nucleotide sequence ID" value="XM_007838005.1"/>
</dbReference>
<dbReference type="GO" id="GO:0043130">
    <property type="term" value="F:ubiquitin binding"/>
    <property type="evidence" value="ECO:0007669"/>
    <property type="project" value="TreeGrafter"/>
</dbReference>
<evidence type="ECO:0000313" key="6">
    <source>
        <dbReference type="Proteomes" id="UP000030651"/>
    </source>
</evidence>
<evidence type="ECO:0000256" key="4">
    <source>
        <dbReference type="SAM" id="MobiDB-lite"/>
    </source>
</evidence>
<evidence type="ECO:0000256" key="2">
    <source>
        <dbReference type="ARBA" id="ARBA00022737"/>
    </source>
</evidence>
<dbReference type="SUPFAM" id="SSF50978">
    <property type="entry name" value="WD40 repeat-like"/>
    <property type="match status" value="1"/>
</dbReference>
<dbReference type="EMBL" id="KI912114">
    <property type="protein sequence ID" value="ETS79571.1"/>
    <property type="molecule type" value="Genomic_DNA"/>
</dbReference>
<feature type="compositionally biased region" description="Polar residues" evidence="4">
    <location>
        <begin position="26"/>
        <end position="35"/>
    </location>
</feature>
<dbReference type="GeneID" id="19274437"/>
<dbReference type="PRINTS" id="PR00320">
    <property type="entry name" value="GPROTEINBRPT"/>
</dbReference>
<dbReference type="OMA" id="TIRTWPL"/>
<evidence type="ECO:0000313" key="5">
    <source>
        <dbReference type="EMBL" id="ETS79571.1"/>
    </source>
</evidence>
<dbReference type="KEGG" id="pfy:PFICI_09424"/>
<gene>
    <name evidence="5" type="ORF">PFICI_09424</name>
</gene>
<dbReference type="AlphaFoldDB" id="W3X346"/>
<dbReference type="SMART" id="SM00320">
    <property type="entry name" value="WD40"/>
    <property type="match status" value="6"/>
</dbReference>
<dbReference type="PANTHER" id="PTHR22847:SF681">
    <property type="entry name" value="F-BOX PROTEIN MET30"/>
    <property type="match status" value="1"/>
</dbReference>
<dbReference type="GO" id="GO:0000209">
    <property type="term" value="P:protein polyubiquitination"/>
    <property type="evidence" value="ECO:0007669"/>
    <property type="project" value="TreeGrafter"/>
</dbReference>
<dbReference type="PROSITE" id="PS50082">
    <property type="entry name" value="WD_REPEATS_2"/>
    <property type="match status" value="2"/>
</dbReference>